<feature type="transmembrane region" description="Helical" evidence="10">
    <location>
        <begin position="155"/>
        <end position="175"/>
    </location>
</feature>
<dbReference type="Pfam" id="PF23539">
    <property type="entry name" value="DUF7134"/>
    <property type="match status" value="1"/>
</dbReference>
<dbReference type="Pfam" id="PF02518">
    <property type="entry name" value="HATPase_c"/>
    <property type="match status" value="1"/>
</dbReference>
<dbReference type="Gene3D" id="3.30.565.10">
    <property type="entry name" value="Histidine kinase-like ATPase, C-terminal domain"/>
    <property type="match status" value="1"/>
</dbReference>
<dbReference type="EMBL" id="BJYK01000002">
    <property type="protein sequence ID" value="GEN79677.1"/>
    <property type="molecule type" value="Genomic_DNA"/>
</dbReference>
<dbReference type="SUPFAM" id="SSF55874">
    <property type="entry name" value="ATPase domain of HSP90 chaperone/DNA topoisomerase II/histidine kinase"/>
    <property type="match status" value="1"/>
</dbReference>
<feature type="transmembrane region" description="Helical" evidence="10">
    <location>
        <begin position="195"/>
        <end position="215"/>
    </location>
</feature>
<comment type="catalytic activity">
    <reaction evidence="1">
        <text>ATP + protein L-histidine = ADP + protein N-phospho-L-histidine.</text>
        <dbReference type="EC" id="2.7.13.3"/>
    </reaction>
</comment>
<dbReference type="GO" id="GO:0000155">
    <property type="term" value="F:phosphorelay sensor kinase activity"/>
    <property type="evidence" value="ECO:0007669"/>
    <property type="project" value="InterPro"/>
</dbReference>
<evidence type="ECO:0000256" key="7">
    <source>
        <dbReference type="ARBA" id="ARBA00022840"/>
    </source>
</evidence>
<keyword evidence="10" id="KW-1133">Transmembrane helix</keyword>
<dbReference type="InterPro" id="IPR011712">
    <property type="entry name" value="Sig_transdc_His_kin_sub3_dim/P"/>
</dbReference>
<feature type="region of interest" description="Disordered" evidence="9">
    <location>
        <begin position="1"/>
        <end position="37"/>
    </location>
</feature>
<evidence type="ECO:0000256" key="6">
    <source>
        <dbReference type="ARBA" id="ARBA00022777"/>
    </source>
</evidence>
<gene>
    <name evidence="12" type="ORF">AFE02nite_14110</name>
</gene>
<keyword evidence="8" id="KW-0902">Two-component regulatory system</keyword>
<keyword evidence="5" id="KW-0547">Nucleotide-binding</keyword>
<dbReference type="OrthoDB" id="227596at2"/>
<organism evidence="12 13">
    <name type="scientific">Actinotalea fermentans</name>
    <dbReference type="NCBI Taxonomy" id="43671"/>
    <lineage>
        <taxon>Bacteria</taxon>
        <taxon>Bacillati</taxon>
        <taxon>Actinomycetota</taxon>
        <taxon>Actinomycetes</taxon>
        <taxon>Micrococcales</taxon>
        <taxon>Cellulomonadaceae</taxon>
        <taxon>Actinotalea</taxon>
    </lineage>
</organism>
<dbReference type="Pfam" id="PF07730">
    <property type="entry name" value="HisKA_3"/>
    <property type="match status" value="1"/>
</dbReference>
<accession>A0A511YWU3</accession>
<evidence type="ECO:0000256" key="1">
    <source>
        <dbReference type="ARBA" id="ARBA00000085"/>
    </source>
</evidence>
<feature type="domain" description="Histidine kinase/HSP90-like ATPase" evidence="11">
    <location>
        <begin position="358"/>
        <end position="451"/>
    </location>
</feature>
<keyword evidence="13" id="KW-1185">Reference proteome</keyword>
<feature type="transmembrane region" description="Helical" evidence="10">
    <location>
        <begin position="121"/>
        <end position="149"/>
    </location>
</feature>
<feature type="transmembrane region" description="Helical" evidence="10">
    <location>
        <begin position="90"/>
        <end position="109"/>
    </location>
</feature>
<dbReference type="GO" id="GO:0046983">
    <property type="term" value="F:protein dimerization activity"/>
    <property type="evidence" value="ECO:0007669"/>
    <property type="project" value="InterPro"/>
</dbReference>
<evidence type="ECO:0000256" key="5">
    <source>
        <dbReference type="ARBA" id="ARBA00022741"/>
    </source>
</evidence>
<dbReference type="InterPro" id="IPR003594">
    <property type="entry name" value="HATPase_dom"/>
</dbReference>
<feature type="compositionally biased region" description="Low complexity" evidence="9">
    <location>
        <begin position="11"/>
        <end position="23"/>
    </location>
</feature>
<keyword evidence="3" id="KW-0597">Phosphoprotein</keyword>
<name>A0A511YWU3_9CELL</name>
<proteinExistence type="predicted"/>
<evidence type="ECO:0000256" key="2">
    <source>
        <dbReference type="ARBA" id="ARBA00012438"/>
    </source>
</evidence>
<dbReference type="InterPro" id="IPR055558">
    <property type="entry name" value="DUF7134"/>
</dbReference>
<comment type="caution">
    <text evidence="12">The sequence shown here is derived from an EMBL/GenBank/DDBJ whole genome shotgun (WGS) entry which is preliminary data.</text>
</comment>
<dbReference type="PANTHER" id="PTHR24421">
    <property type="entry name" value="NITRATE/NITRITE SENSOR PROTEIN NARX-RELATED"/>
    <property type="match status" value="1"/>
</dbReference>
<dbReference type="InterPro" id="IPR036890">
    <property type="entry name" value="HATPase_C_sf"/>
</dbReference>
<dbReference type="RefSeq" id="WP_052113668.1">
    <property type="nucleotide sequence ID" value="NZ_BJYK01000002.1"/>
</dbReference>
<dbReference type="Proteomes" id="UP000321484">
    <property type="component" value="Unassembled WGS sequence"/>
</dbReference>
<reference evidence="12 13" key="1">
    <citation type="submission" date="2019-07" db="EMBL/GenBank/DDBJ databases">
        <title>Whole genome shotgun sequence of Actinotalea fermentans NBRC 105374.</title>
        <authorList>
            <person name="Hosoyama A."/>
            <person name="Uohara A."/>
            <person name="Ohji S."/>
            <person name="Ichikawa N."/>
        </authorList>
    </citation>
    <scope>NUCLEOTIDE SEQUENCE [LARGE SCALE GENOMIC DNA]</scope>
    <source>
        <strain evidence="12 13">NBRC 105374</strain>
    </source>
</reference>
<dbReference type="InterPro" id="IPR050482">
    <property type="entry name" value="Sensor_HK_TwoCompSys"/>
</dbReference>
<evidence type="ECO:0000313" key="12">
    <source>
        <dbReference type="EMBL" id="GEN79677.1"/>
    </source>
</evidence>
<dbReference type="SMART" id="SM00387">
    <property type="entry name" value="HATPase_c"/>
    <property type="match status" value="1"/>
</dbReference>
<sequence>MSARSTRGRAAADATVGPAVAQAGPPPAAPAAPTTAPEAAPFTELSARRLGPVRRYFVRHPVAMDVLVMAVFVAPALLGAVADAQPANDSFVTSYLALTVAATALLFWRRRRPLLVAAGETFLFCASVFLTGGATTTEMAVAFTIYAVAAARPLWVAWCTLAATLAATAGAIYLVPTFDGTMAGRTSAFAESDRVASVVALAITFLVALAIGISVRNRRLHVADLVERANALARDRDQQAQLARAAERSRIAREMHDVVAHSLSVMIALADGAGVALERSPDRARAALDELSGTGRAALADMRRVLGVLDTDPDADAADAAPLVPQPGSDLDELVERFRTAGLPVRAVLDARLPEDANLRLAVYRIVQEALTNTLRHAPGTQAVEVGVHRHPAAVEVTVLDHGATLAVPPSPGTGRGLIGMRERAALYGGTVEAGPAAGGWRVHASIPWPQEAS</sequence>
<evidence type="ECO:0000256" key="10">
    <source>
        <dbReference type="SAM" id="Phobius"/>
    </source>
</evidence>
<dbReference type="CDD" id="cd16917">
    <property type="entry name" value="HATPase_UhpB-NarQ-NarX-like"/>
    <property type="match status" value="1"/>
</dbReference>
<evidence type="ECO:0000313" key="13">
    <source>
        <dbReference type="Proteomes" id="UP000321484"/>
    </source>
</evidence>
<keyword evidence="10" id="KW-0472">Membrane</keyword>
<evidence type="ECO:0000259" key="11">
    <source>
        <dbReference type="SMART" id="SM00387"/>
    </source>
</evidence>
<evidence type="ECO:0000256" key="4">
    <source>
        <dbReference type="ARBA" id="ARBA00022679"/>
    </source>
</evidence>
<keyword evidence="7" id="KW-0067">ATP-binding</keyword>
<dbReference type="PANTHER" id="PTHR24421:SF10">
    <property type="entry name" value="NITRATE_NITRITE SENSOR PROTEIN NARQ"/>
    <property type="match status" value="1"/>
</dbReference>
<evidence type="ECO:0000256" key="3">
    <source>
        <dbReference type="ARBA" id="ARBA00022553"/>
    </source>
</evidence>
<keyword evidence="6 12" id="KW-0418">Kinase</keyword>
<dbReference type="AlphaFoldDB" id="A0A511YWU3"/>
<evidence type="ECO:0000256" key="8">
    <source>
        <dbReference type="ARBA" id="ARBA00023012"/>
    </source>
</evidence>
<dbReference type="EC" id="2.7.13.3" evidence="2"/>
<feature type="transmembrane region" description="Helical" evidence="10">
    <location>
        <begin position="56"/>
        <end position="78"/>
    </location>
</feature>
<dbReference type="GO" id="GO:0016020">
    <property type="term" value="C:membrane"/>
    <property type="evidence" value="ECO:0007669"/>
    <property type="project" value="InterPro"/>
</dbReference>
<keyword evidence="4" id="KW-0808">Transferase</keyword>
<keyword evidence="10" id="KW-0812">Transmembrane</keyword>
<evidence type="ECO:0000256" key="9">
    <source>
        <dbReference type="SAM" id="MobiDB-lite"/>
    </source>
</evidence>
<protein>
    <recommendedName>
        <fullName evidence="2">histidine kinase</fullName>
        <ecNumber evidence="2">2.7.13.3</ecNumber>
    </recommendedName>
</protein>
<dbReference type="GO" id="GO:0005524">
    <property type="term" value="F:ATP binding"/>
    <property type="evidence" value="ECO:0007669"/>
    <property type="project" value="UniProtKB-KW"/>
</dbReference>
<dbReference type="Gene3D" id="1.20.5.1930">
    <property type="match status" value="1"/>
</dbReference>